<name>L0HEB7_METFS</name>
<proteinExistence type="predicted"/>
<keyword evidence="2 5" id="KW-0812">Transmembrane</keyword>
<reference evidence="7 8" key="2">
    <citation type="journal article" date="2014" name="Genome Announc.">
        <title>Complete Genome Sequence of Methanoregula formicica SMSPT, a Mesophilic Hydrogenotrophic Methanogen Isolated from a Methanogenic Upflow Anaerobic Sludge Blanket Reactor.</title>
        <authorList>
            <person name="Yamamoto K."/>
            <person name="Tamaki H."/>
            <person name="Cadillo-Quiroz H."/>
            <person name="Imachi H."/>
            <person name="Kyrpides N."/>
            <person name="Woyke T."/>
            <person name="Goodwin L."/>
            <person name="Zinder S.H."/>
            <person name="Kamagata Y."/>
            <person name="Liu W.T."/>
        </authorList>
    </citation>
    <scope>NUCLEOTIDE SEQUENCE [LARGE SCALE GENOMIC DNA]</scope>
    <source>
        <strain evidence="8">DSM 22288 / NBRC 105244 / SMSP</strain>
    </source>
</reference>
<dbReference type="GeneID" id="14309038"/>
<feature type="transmembrane region" description="Helical" evidence="5">
    <location>
        <begin position="21"/>
        <end position="44"/>
    </location>
</feature>
<evidence type="ECO:0000313" key="7">
    <source>
        <dbReference type="EMBL" id="AGB01439.1"/>
    </source>
</evidence>
<evidence type="ECO:0000313" key="8">
    <source>
        <dbReference type="Proteomes" id="UP000010824"/>
    </source>
</evidence>
<comment type="subcellular location">
    <subcellularLocation>
        <location evidence="1">Membrane</location>
        <topology evidence="1">Multi-pass membrane protein</topology>
    </subcellularLocation>
</comment>
<keyword evidence="8" id="KW-1185">Reference proteome</keyword>
<dbReference type="PANTHER" id="PTHR43471">
    <property type="entry name" value="ABC TRANSPORTER PERMEASE"/>
    <property type="match status" value="1"/>
</dbReference>
<evidence type="ECO:0000256" key="3">
    <source>
        <dbReference type="ARBA" id="ARBA00022989"/>
    </source>
</evidence>
<dbReference type="InterPro" id="IPR013525">
    <property type="entry name" value="ABC2_TM"/>
</dbReference>
<dbReference type="RefSeq" id="WP_015284403.1">
    <property type="nucleotide sequence ID" value="NC_019943.1"/>
</dbReference>
<evidence type="ECO:0000259" key="6">
    <source>
        <dbReference type="Pfam" id="PF12698"/>
    </source>
</evidence>
<accession>L0HEB7</accession>
<feature type="transmembrane region" description="Helical" evidence="5">
    <location>
        <begin position="235"/>
        <end position="255"/>
    </location>
</feature>
<protein>
    <submittedName>
        <fullName evidence="7">ABC-type Na+ efflux pump, permease component</fullName>
    </submittedName>
</protein>
<dbReference type="GO" id="GO:0140359">
    <property type="term" value="F:ABC-type transporter activity"/>
    <property type="evidence" value="ECO:0007669"/>
    <property type="project" value="InterPro"/>
</dbReference>
<dbReference type="Pfam" id="PF12698">
    <property type="entry name" value="ABC2_membrane_3"/>
    <property type="match status" value="1"/>
</dbReference>
<keyword evidence="3 5" id="KW-1133">Transmembrane helix</keyword>
<dbReference type="AlphaFoldDB" id="L0HEB7"/>
<feature type="transmembrane region" description="Helical" evidence="5">
    <location>
        <begin position="261"/>
        <end position="281"/>
    </location>
</feature>
<gene>
    <name evidence="7" type="ordered locus">Metfor_0365</name>
</gene>
<evidence type="ECO:0000256" key="2">
    <source>
        <dbReference type="ARBA" id="ARBA00022692"/>
    </source>
</evidence>
<dbReference type="KEGG" id="mfo:Metfor_0365"/>
<dbReference type="OrthoDB" id="51659at2157"/>
<feature type="domain" description="ABC-2 type transporter transmembrane" evidence="6">
    <location>
        <begin position="29"/>
        <end position="312"/>
    </location>
</feature>
<dbReference type="HOGENOM" id="CLU_066801_0_0_2"/>
<feature type="transmembrane region" description="Helical" evidence="5">
    <location>
        <begin position="288"/>
        <end position="307"/>
    </location>
</feature>
<dbReference type="eggNOG" id="arCOG01470">
    <property type="taxonomic scope" value="Archaea"/>
</dbReference>
<dbReference type="Proteomes" id="UP000010824">
    <property type="component" value="Chromosome"/>
</dbReference>
<dbReference type="InParanoid" id="L0HEB7"/>
<reference evidence="8" key="1">
    <citation type="submission" date="2011-12" db="EMBL/GenBank/DDBJ databases">
        <title>Complete sequence of Methanoregula formicicum SMSP.</title>
        <authorList>
            <person name="Lucas S."/>
            <person name="Han J."/>
            <person name="Lapidus A."/>
            <person name="Cheng J.-F."/>
            <person name="Goodwin L."/>
            <person name="Pitluck S."/>
            <person name="Peters L."/>
            <person name="Ovchinnikova G."/>
            <person name="Teshima H."/>
            <person name="Detter J.C."/>
            <person name="Han C."/>
            <person name="Tapia R."/>
            <person name="Land M."/>
            <person name="Hauser L."/>
            <person name="Kyrpides N."/>
            <person name="Ivanova N."/>
            <person name="Pagani I."/>
            <person name="Imachi H."/>
            <person name="Tamaki H."/>
            <person name="Sekiguchi Y."/>
            <person name="Kamagata Y."/>
            <person name="Cadillo-Quiroz H."/>
            <person name="Zinder S."/>
            <person name="Liu W.-T."/>
            <person name="Woyke T."/>
        </authorList>
    </citation>
    <scope>NUCLEOTIDE SEQUENCE [LARGE SCALE GENOMIC DNA]</scope>
    <source>
        <strain evidence="8">DSM 22288 / NBRC 105244 / SMSP</strain>
    </source>
</reference>
<dbReference type="STRING" id="593750.Metfor_0365"/>
<organism evidence="7 8">
    <name type="scientific">Methanoregula formicica (strain DSM 22288 / NBRC 105244 / SMSP)</name>
    <dbReference type="NCBI Taxonomy" id="593750"/>
    <lineage>
        <taxon>Archaea</taxon>
        <taxon>Methanobacteriati</taxon>
        <taxon>Methanobacteriota</taxon>
        <taxon>Stenosarchaea group</taxon>
        <taxon>Methanomicrobia</taxon>
        <taxon>Methanomicrobiales</taxon>
        <taxon>Methanoregulaceae</taxon>
        <taxon>Methanoregula</taxon>
    </lineage>
</organism>
<evidence type="ECO:0000256" key="5">
    <source>
        <dbReference type="SAM" id="Phobius"/>
    </source>
</evidence>
<keyword evidence="4 5" id="KW-0472">Membrane</keyword>
<sequence length="359" mass="39688" precursor="true">MMAKHLSIIAEKEFRGLLSERTILLAILLQLFVALFSSFLMVGLTSMYDPSSLSKYSRFKYNVGYAGNESDLSRYLYASPDFRVFQMDLSTGVTALKERKLAAVIWVPDTAPDADAPIKVTLYTLQNDLQSAIVDVKLKDIFLRYEKDLREIRIDRLNEKPLPLRFPPASGGGDFYEFVYGLLIPLLIFMPAIIASALVIDLITEEYQHDTLETLVSTPVTFPEMVWGKVLACEILVPVQAAVWLVLLMINGIAIENAGLILLHVTISSFVLVLLGALTALHYRERTAAQFIFSTALVVVILFALSLPANPMNLLTRLAVGTAGAEQWAVLAAVLAVAGLLGYATQKYTERISRISHTG</sequence>
<evidence type="ECO:0000256" key="1">
    <source>
        <dbReference type="ARBA" id="ARBA00004141"/>
    </source>
</evidence>
<dbReference type="EMBL" id="CP003167">
    <property type="protein sequence ID" value="AGB01439.1"/>
    <property type="molecule type" value="Genomic_DNA"/>
</dbReference>
<dbReference type="GO" id="GO:0016020">
    <property type="term" value="C:membrane"/>
    <property type="evidence" value="ECO:0007669"/>
    <property type="project" value="UniProtKB-SubCell"/>
</dbReference>
<evidence type="ECO:0000256" key="4">
    <source>
        <dbReference type="ARBA" id="ARBA00023136"/>
    </source>
</evidence>
<feature type="transmembrane region" description="Helical" evidence="5">
    <location>
        <begin position="178"/>
        <end position="200"/>
    </location>
</feature>
<feature type="transmembrane region" description="Helical" evidence="5">
    <location>
        <begin position="327"/>
        <end position="344"/>
    </location>
</feature>